<dbReference type="AlphaFoldDB" id="A0AAF5Q7G5"/>
<dbReference type="WBParaSite" id="mrna-Wban_10798">
    <property type="protein sequence ID" value="mrna-Wban_10798"/>
    <property type="gene ID" value="Wban_10798"/>
</dbReference>
<proteinExistence type="predicted"/>
<reference evidence="1" key="1">
    <citation type="submission" date="2015-03" db="EMBL/GenBank/DDBJ databases">
        <title>Wuchereria bancrofti Genome Sequencing Papua New Guinea Strain.</title>
        <authorList>
            <person name="Small S.T."/>
            <person name="Serre D."/>
            <person name="Zimmerman P.A."/>
        </authorList>
    </citation>
    <scope>NUCLEOTIDE SEQUENCE [LARGE SCALE GENOMIC DNA]</scope>
    <source>
        <strain evidence="1">pt0022</strain>
    </source>
</reference>
<dbReference type="Proteomes" id="UP000093561">
    <property type="component" value="Unassembled WGS sequence"/>
</dbReference>
<organism evidence="1 2">
    <name type="scientific">Wuchereria bancrofti</name>
    <dbReference type="NCBI Taxonomy" id="6293"/>
    <lineage>
        <taxon>Eukaryota</taxon>
        <taxon>Metazoa</taxon>
        <taxon>Ecdysozoa</taxon>
        <taxon>Nematoda</taxon>
        <taxon>Chromadorea</taxon>
        <taxon>Rhabditida</taxon>
        <taxon>Spirurina</taxon>
        <taxon>Spiruromorpha</taxon>
        <taxon>Filarioidea</taxon>
        <taxon>Onchocercidae</taxon>
        <taxon>Wuchereria</taxon>
    </lineage>
</organism>
<evidence type="ECO:0000313" key="1">
    <source>
        <dbReference type="Proteomes" id="UP000093561"/>
    </source>
</evidence>
<name>A0AAF5Q7G5_WUCBA</name>
<evidence type="ECO:0000313" key="2">
    <source>
        <dbReference type="WBParaSite" id="mrna-Wban_10798"/>
    </source>
</evidence>
<protein>
    <submittedName>
        <fullName evidence="2">Uncharacterized protein</fullName>
    </submittedName>
</protein>
<reference evidence="1" key="2">
    <citation type="journal article" date="2016" name="Mol. Ecol.">
        <title>Population genomics of the filarial nematode parasite Wuchereria bancrofti from mosquitoes.</title>
        <authorList>
            <person name="Small S.T."/>
            <person name="Reimer L.J."/>
            <person name="Tisch D.J."/>
            <person name="King C.L."/>
            <person name="Christensen B.M."/>
            <person name="Siba P.M."/>
            <person name="Kazura J.W."/>
            <person name="Serre D."/>
            <person name="Zimmerman P.A."/>
        </authorList>
    </citation>
    <scope>NUCLEOTIDE SEQUENCE</scope>
    <source>
        <strain evidence="1">pt0022</strain>
    </source>
</reference>
<accession>A0AAF5Q7G5</accession>
<reference evidence="2" key="3">
    <citation type="submission" date="2024-02" db="UniProtKB">
        <authorList>
            <consortium name="WormBaseParasite"/>
        </authorList>
    </citation>
    <scope>IDENTIFICATION</scope>
    <source>
        <strain evidence="2">pt0022</strain>
    </source>
</reference>
<sequence length="118" mass="13647">MFECAHTDAYAFLLETFFESAPLEIVKSFPIHFSNNSQFITNEMTEIPKEKNLTEKQANHVISERFNAPTQRLPTKKCQSTDCMPMQHCCALLRTRNIPSVPSAILLLIQFLFELFDF</sequence>